<dbReference type="EMBL" id="CASHSV030000311">
    <property type="protein sequence ID" value="CAJ2658561.1"/>
    <property type="molecule type" value="Genomic_DNA"/>
</dbReference>
<evidence type="ECO:0000313" key="2">
    <source>
        <dbReference type="Proteomes" id="UP001177021"/>
    </source>
</evidence>
<protein>
    <submittedName>
        <fullName evidence="1">Uncharacterized protein</fullName>
    </submittedName>
</protein>
<name>A0ACB0KQ69_TRIPR</name>
<evidence type="ECO:0000313" key="1">
    <source>
        <dbReference type="EMBL" id="CAJ2658561.1"/>
    </source>
</evidence>
<comment type="caution">
    <text evidence="1">The sequence shown here is derived from an EMBL/GenBank/DDBJ whole genome shotgun (WGS) entry which is preliminary data.</text>
</comment>
<organism evidence="1 2">
    <name type="scientific">Trifolium pratense</name>
    <name type="common">Red clover</name>
    <dbReference type="NCBI Taxonomy" id="57577"/>
    <lineage>
        <taxon>Eukaryota</taxon>
        <taxon>Viridiplantae</taxon>
        <taxon>Streptophyta</taxon>
        <taxon>Embryophyta</taxon>
        <taxon>Tracheophyta</taxon>
        <taxon>Spermatophyta</taxon>
        <taxon>Magnoliopsida</taxon>
        <taxon>eudicotyledons</taxon>
        <taxon>Gunneridae</taxon>
        <taxon>Pentapetalae</taxon>
        <taxon>rosids</taxon>
        <taxon>fabids</taxon>
        <taxon>Fabales</taxon>
        <taxon>Fabaceae</taxon>
        <taxon>Papilionoideae</taxon>
        <taxon>50 kb inversion clade</taxon>
        <taxon>NPAAA clade</taxon>
        <taxon>Hologalegina</taxon>
        <taxon>IRL clade</taxon>
        <taxon>Trifolieae</taxon>
        <taxon>Trifolium</taxon>
    </lineage>
</organism>
<dbReference type="Proteomes" id="UP001177021">
    <property type="component" value="Unassembled WGS sequence"/>
</dbReference>
<gene>
    <name evidence="1" type="ORF">MILVUS5_LOCUS24918</name>
</gene>
<proteinExistence type="predicted"/>
<keyword evidence="2" id="KW-1185">Reference proteome</keyword>
<accession>A0ACB0KQ69</accession>
<reference evidence="1" key="1">
    <citation type="submission" date="2023-10" db="EMBL/GenBank/DDBJ databases">
        <authorList>
            <person name="Rodriguez Cubillos JULIANA M."/>
            <person name="De Vega J."/>
        </authorList>
    </citation>
    <scope>NUCLEOTIDE SEQUENCE</scope>
</reference>
<sequence length="348" mass="40514">MVEVIAKYIDDVLDYLHFRATNKIFRLSAPPIQSRSSSSSSSSMLSRFDDLSMCPLFVFLEKDKVFTFVHPKHGLEYKNIINFPEGQHWNLDSEICYSKDGWLLLVAVNKSFQVFFNPFTKEVLPLPFGNKQIINIRCFGMSHSPTSSKCVTVELNKKSADFTRAYVHLLREDDLYLIRYKDKDFSLYNISPAFHNGLFYFLSITGKLGVIEVTREQISWKILEKLQAPCSSHFNNFLVECDGNLLSVFERDFAKGVQVFKLNEDTMTWMEVKSLKNHMLFVGKTSFSAVANIPGMENKIYFNRFYGKSVVFYSLETKNYHTFKNDEVVNFHHTKELLNGTWIQPRWH</sequence>